<dbReference type="PANTHER" id="PTHR19353:SF22">
    <property type="entry name" value="FATTY ACID DESATURASE 2-LIKE PROTEIN FADS2B-RELATED"/>
    <property type="match status" value="1"/>
</dbReference>
<sequence>MGRGEDSVKQEANGQCDMPRKSFNTYSWQEIQRHNQEANRNPGGHQVLNHYAGQDATDVFRAMNLDFDIVKLYLKSLFIGELAPQKNFQELRRTLESMNMFKANLVFFLHLGQSSFLQHDLGHLSMFTKSKWNSKWWNHRHFQHHIKPNTYPKDPDVDVGPLFLVGDSQPVKFGKKKIKYINYEKQHLYFYMMKGNEIVFGAFNCQSFSLQEIPWISSFYIHYFITLGPFYGILRTILFLESPWLIYATQMSHIAMKTSKEENQDWLSTQVLATCNAEQSFFNDYLFPTMPRHNYHKVAPLVRSLCAKHGLPYVNKPMLKAFGDIAKFAALWMDAYYETFEAEHQH</sequence>
<dbReference type="EMBL" id="CAJHUB010000763">
    <property type="protein sequence ID" value="CAD7687367.1"/>
    <property type="molecule type" value="Genomic_DNA"/>
</dbReference>
<dbReference type="GO" id="GO:0006636">
    <property type="term" value="P:unsaturated fatty acid biosynthetic process"/>
    <property type="evidence" value="ECO:0007669"/>
    <property type="project" value="UniProtKB-UniPathway"/>
</dbReference>
<reference evidence="3" key="1">
    <citation type="submission" date="2020-12" db="EMBL/GenBank/DDBJ databases">
        <authorList>
            <consortium name="Molecular Ecology Group"/>
        </authorList>
    </citation>
    <scope>NUCLEOTIDE SEQUENCE</scope>
    <source>
        <strain evidence="3">TBG_1078</strain>
    </source>
</reference>
<name>A0A811ZEY3_NYCPR</name>
<gene>
    <name evidence="3" type="ORF">NYPRO_LOCUS20160</name>
</gene>
<keyword evidence="4" id="KW-1185">Reference proteome</keyword>
<dbReference type="GO" id="GO:0016717">
    <property type="term" value="F:oxidoreductase activity, acting on paired donors, with oxidation of a pair of donors resulting in the reduction of molecular oxygen to two molecules of water"/>
    <property type="evidence" value="ECO:0007669"/>
    <property type="project" value="TreeGrafter"/>
</dbReference>
<protein>
    <submittedName>
        <fullName evidence="3">(raccoon dog) hypothetical protein</fullName>
    </submittedName>
</protein>
<comment type="caution">
    <text evidence="3">The sequence shown here is derived from an EMBL/GenBank/DDBJ whole genome shotgun (WGS) entry which is preliminary data.</text>
</comment>
<evidence type="ECO:0000313" key="4">
    <source>
        <dbReference type="Proteomes" id="UP000645828"/>
    </source>
</evidence>
<accession>A0A811ZEY3</accession>
<organism evidence="3 4">
    <name type="scientific">Nyctereutes procyonoides</name>
    <name type="common">Raccoon dog</name>
    <name type="synonym">Canis procyonoides</name>
    <dbReference type="NCBI Taxonomy" id="34880"/>
    <lineage>
        <taxon>Eukaryota</taxon>
        <taxon>Metazoa</taxon>
        <taxon>Chordata</taxon>
        <taxon>Craniata</taxon>
        <taxon>Vertebrata</taxon>
        <taxon>Euteleostomi</taxon>
        <taxon>Mammalia</taxon>
        <taxon>Eutheria</taxon>
        <taxon>Laurasiatheria</taxon>
        <taxon>Carnivora</taxon>
        <taxon>Caniformia</taxon>
        <taxon>Canidae</taxon>
        <taxon>Nyctereutes</taxon>
    </lineage>
</organism>
<evidence type="ECO:0000259" key="2">
    <source>
        <dbReference type="Pfam" id="PF00173"/>
    </source>
</evidence>
<dbReference type="SUPFAM" id="SSF55856">
    <property type="entry name" value="Cytochrome b5-like heme/steroid binding domain"/>
    <property type="match status" value="1"/>
</dbReference>
<dbReference type="InterPro" id="IPR036400">
    <property type="entry name" value="Cyt_B5-like_heme/steroid_sf"/>
</dbReference>
<dbReference type="Pfam" id="PF00173">
    <property type="entry name" value="Cyt-b5"/>
    <property type="match status" value="1"/>
</dbReference>
<feature type="domain" description="Cytochrome b5 heme-binding" evidence="2">
    <location>
        <begin position="40"/>
        <end position="83"/>
    </location>
</feature>
<proteinExistence type="predicted"/>
<dbReference type="AlphaFoldDB" id="A0A811ZEY3"/>
<dbReference type="GO" id="GO:0016020">
    <property type="term" value="C:membrane"/>
    <property type="evidence" value="ECO:0007669"/>
    <property type="project" value="TreeGrafter"/>
</dbReference>
<dbReference type="CDD" id="cd03506">
    <property type="entry name" value="Delta6-FADS-like"/>
    <property type="match status" value="1"/>
</dbReference>
<evidence type="ECO:0000256" key="1">
    <source>
        <dbReference type="SAM" id="MobiDB-lite"/>
    </source>
</evidence>
<dbReference type="Proteomes" id="UP000645828">
    <property type="component" value="Unassembled WGS sequence"/>
</dbReference>
<dbReference type="UniPathway" id="UPA00658"/>
<dbReference type="PANTHER" id="PTHR19353">
    <property type="entry name" value="FATTY ACID DESATURASE 2"/>
    <property type="match status" value="1"/>
</dbReference>
<evidence type="ECO:0000313" key="3">
    <source>
        <dbReference type="EMBL" id="CAD7687367.1"/>
    </source>
</evidence>
<dbReference type="Gene3D" id="3.10.120.10">
    <property type="entry name" value="Cytochrome b5-like heme/steroid binding domain"/>
    <property type="match status" value="1"/>
</dbReference>
<feature type="region of interest" description="Disordered" evidence="1">
    <location>
        <begin position="1"/>
        <end position="20"/>
    </location>
</feature>
<dbReference type="InterPro" id="IPR001199">
    <property type="entry name" value="Cyt_B5-like_heme/steroid-bd"/>
</dbReference>
<dbReference type="InterPro" id="IPR012171">
    <property type="entry name" value="Fatty_acid_desaturase"/>
</dbReference>